<feature type="region of interest" description="Disordered" evidence="1">
    <location>
        <begin position="1"/>
        <end position="23"/>
    </location>
</feature>
<reference evidence="2 3" key="1">
    <citation type="journal article" date="2015" name="Sci. Rep.">
        <title>Genome of the facultative scuticociliatosis pathogen Pseudocohnilembus persalinus provides insight into its virulence through horizontal gene transfer.</title>
        <authorList>
            <person name="Xiong J."/>
            <person name="Wang G."/>
            <person name="Cheng J."/>
            <person name="Tian M."/>
            <person name="Pan X."/>
            <person name="Warren A."/>
            <person name="Jiang C."/>
            <person name="Yuan D."/>
            <person name="Miao W."/>
        </authorList>
    </citation>
    <scope>NUCLEOTIDE SEQUENCE [LARGE SCALE GENOMIC DNA]</scope>
    <source>
        <strain evidence="2">36N120E</strain>
    </source>
</reference>
<evidence type="ECO:0000313" key="2">
    <source>
        <dbReference type="EMBL" id="KRW98866.1"/>
    </source>
</evidence>
<protein>
    <recommendedName>
        <fullName evidence="4">Sperm-tail PG-rich repeat</fullName>
    </recommendedName>
</protein>
<dbReference type="PANTHER" id="PTHR21580">
    <property type="entry name" value="SHIPPO-1-RELATED"/>
    <property type="match status" value="1"/>
</dbReference>
<name>A0A0V0Q9G0_PSEPJ</name>
<dbReference type="InterPro" id="IPR010736">
    <property type="entry name" value="SHIPPO-rpt"/>
</dbReference>
<dbReference type="EMBL" id="LDAU01000226">
    <property type="protein sequence ID" value="KRW98866.1"/>
    <property type="molecule type" value="Genomic_DNA"/>
</dbReference>
<feature type="compositionally biased region" description="Polar residues" evidence="1">
    <location>
        <begin position="54"/>
        <end position="70"/>
    </location>
</feature>
<feature type="region of interest" description="Disordered" evidence="1">
    <location>
        <begin position="51"/>
        <end position="70"/>
    </location>
</feature>
<dbReference type="PANTHER" id="PTHR21580:SF28">
    <property type="entry name" value="BOREALIN N-TERMINAL DOMAIN-CONTAINING PROTEIN-RELATED"/>
    <property type="match status" value="1"/>
</dbReference>
<keyword evidence="3" id="KW-1185">Reference proteome</keyword>
<dbReference type="Proteomes" id="UP000054937">
    <property type="component" value="Unassembled WGS sequence"/>
</dbReference>
<dbReference type="OrthoDB" id="300759at2759"/>
<dbReference type="AlphaFoldDB" id="A0A0V0Q9G0"/>
<dbReference type="InParanoid" id="A0A0V0Q9G0"/>
<comment type="caution">
    <text evidence="2">The sequence shown here is derived from an EMBL/GenBank/DDBJ whole genome shotgun (WGS) entry which is preliminary data.</text>
</comment>
<evidence type="ECO:0000313" key="3">
    <source>
        <dbReference type="Proteomes" id="UP000054937"/>
    </source>
</evidence>
<gene>
    <name evidence="2" type="ORF">PPERSA_07364</name>
</gene>
<evidence type="ECO:0008006" key="4">
    <source>
        <dbReference type="Google" id="ProtNLM"/>
    </source>
</evidence>
<dbReference type="OMA" id="FGASRCN"/>
<feature type="compositionally biased region" description="Polar residues" evidence="1">
    <location>
        <begin position="1"/>
        <end position="21"/>
    </location>
</feature>
<evidence type="ECO:0000256" key="1">
    <source>
        <dbReference type="SAM" id="MobiDB-lite"/>
    </source>
</evidence>
<organism evidence="2 3">
    <name type="scientific">Pseudocohnilembus persalinus</name>
    <name type="common">Ciliate</name>
    <dbReference type="NCBI Taxonomy" id="266149"/>
    <lineage>
        <taxon>Eukaryota</taxon>
        <taxon>Sar</taxon>
        <taxon>Alveolata</taxon>
        <taxon>Ciliophora</taxon>
        <taxon>Intramacronucleata</taxon>
        <taxon>Oligohymenophorea</taxon>
        <taxon>Scuticociliatia</taxon>
        <taxon>Philasterida</taxon>
        <taxon>Pseudocohnilembidae</taxon>
        <taxon>Pseudocohnilembus</taxon>
    </lineage>
</organism>
<dbReference type="InterPro" id="IPR051291">
    <property type="entry name" value="CIMAP"/>
</dbReference>
<proteinExistence type="predicted"/>
<dbReference type="Pfam" id="PF07004">
    <property type="entry name" value="SHIPPO-rpt"/>
    <property type="match status" value="4"/>
</dbReference>
<sequence>MNKQIINQSFSQTNKSTSKQAFSFPKQRRFKQEIRQSTDQIYNIPSFRDKRSASIGTGQKGSSFIMRSSTPGPNQYNTSAIFEKQKSKGLSFGVSRDKAIFGQSFNLPKFTPGPQSYHLNNMLSKVSYSMRQKTNAFKKDERLNTQTPGPCFYNTTQYNQLGSYKLSKFISRGNCKICPLARKPINASEIIPGPGAYQSEIKNNQGKFIVSKFRNSKMVTIGGHGINKSRIIRSTTPGPGSYQIPSDFCQSFVK</sequence>
<accession>A0A0V0Q9G0</accession>